<accession>A0A0F9JHU2</accession>
<sequence length="78" mass="8626">MGKLVKNAADLAKIQLAREAELQAKVQASICVKWGNRVDEAKARLCHTCWRGLECTLLPICQDGSDCPYHRGPNESTD</sequence>
<evidence type="ECO:0000313" key="1">
    <source>
        <dbReference type="EMBL" id="KKM05311.1"/>
    </source>
</evidence>
<name>A0A0F9JHU2_9ZZZZ</name>
<proteinExistence type="predicted"/>
<organism evidence="1">
    <name type="scientific">marine sediment metagenome</name>
    <dbReference type="NCBI Taxonomy" id="412755"/>
    <lineage>
        <taxon>unclassified sequences</taxon>
        <taxon>metagenomes</taxon>
        <taxon>ecological metagenomes</taxon>
    </lineage>
</organism>
<dbReference type="AlphaFoldDB" id="A0A0F9JHU2"/>
<protein>
    <submittedName>
        <fullName evidence="1">Uncharacterized protein</fullName>
    </submittedName>
</protein>
<reference evidence="1" key="1">
    <citation type="journal article" date="2015" name="Nature">
        <title>Complex archaea that bridge the gap between prokaryotes and eukaryotes.</title>
        <authorList>
            <person name="Spang A."/>
            <person name="Saw J.H."/>
            <person name="Jorgensen S.L."/>
            <person name="Zaremba-Niedzwiedzka K."/>
            <person name="Martijn J."/>
            <person name="Lind A.E."/>
            <person name="van Eijk R."/>
            <person name="Schleper C."/>
            <person name="Guy L."/>
            <person name="Ettema T.J."/>
        </authorList>
    </citation>
    <scope>NUCLEOTIDE SEQUENCE</scope>
</reference>
<gene>
    <name evidence="1" type="ORF">LCGC14_1755380</name>
</gene>
<comment type="caution">
    <text evidence="1">The sequence shown here is derived from an EMBL/GenBank/DDBJ whole genome shotgun (WGS) entry which is preliminary data.</text>
</comment>
<dbReference type="EMBL" id="LAZR01016249">
    <property type="protein sequence ID" value="KKM05311.1"/>
    <property type="molecule type" value="Genomic_DNA"/>
</dbReference>